<dbReference type="EMBL" id="JBBWWQ010000001">
    <property type="protein sequence ID" value="KAK8957634.1"/>
    <property type="molecule type" value="Genomic_DNA"/>
</dbReference>
<sequence>MRLQPNDICIIGKSSDHKVKSHLFSSKMTMPFSCMKSCEKLKRSKYFSLYFEERIRRMQSVFNRERSKHKKTNESWQDQASGTYQQSPRNDWYWEADASFRDRTNFKATPRSAKPSGKYMWSHHYAILGLDSPSITFPLISFYNLLMSLLCRNICRRLTQTDLSSS</sequence>
<protein>
    <submittedName>
        <fullName evidence="2">Uncharacterized protein</fullName>
    </submittedName>
</protein>
<name>A0AAP0C4G5_9ASPA</name>
<dbReference type="AlphaFoldDB" id="A0AAP0C4G5"/>
<feature type="compositionally biased region" description="Polar residues" evidence="1">
    <location>
        <begin position="74"/>
        <end position="84"/>
    </location>
</feature>
<organism evidence="2 3">
    <name type="scientific">Platanthera zijinensis</name>
    <dbReference type="NCBI Taxonomy" id="2320716"/>
    <lineage>
        <taxon>Eukaryota</taxon>
        <taxon>Viridiplantae</taxon>
        <taxon>Streptophyta</taxon>
        <taxon>Embryophyta</taxon>
        <taxon>Tracheophyta</taxon>
        <taxon>Spermatophyta</taxon>
        <taxon>Magnoliopsida</taxon>
        <taxon>Liliopsida</taxon>
        <taxon>Asparagales</taxon>
        <taxon>Orchidaceae</taxon>
        <taxon>Orchidoideae</taxon>
        <taxon>Orchideae</taxon>
        <taxon>Orchidinae</taxon>
        <taxon>Platanthera</taxon>
    </lineage>
</organism>
<evidence type="ECO:0000313" key="3">
    <source>
        <dbReference type="Proteomes" id="UP001418222"/>
    </source>
</evidence>
<keyword evidence="3" id="KW-1185">Reference proteome</keyword>
<gene>
    <name evidence="2" type="ORF">KSP39_PZI000315</name>
</gene>
<proteinExistence type="predicted"/>
<reference evidence="2 3" key="1">
    <citation type="journal article" date="2022" name="Nat. Plants">
        <title>Genomes of leafy and leafless Platanthera orchids illuminate the evolution of mycoheterotrophy.</title>
        <authorList>
            <person name="Li M.H."/>
            <person name="Liu K.W."/>
            <person name="Li Z."/>
            <person name="Lu H.C."/>
            <person name="Ye Q.L."/>
            <person name="Zhang D."/>
            <person name="Wang J.Y."/>
            <person name="Li Y.F."/>
            <person name="Zhong Z.M."/>
            <person name="Liu X."/>
            <person name="Yu X."/>
            <person name="Liu D.K."/>
            <person name="Tu X.D."/>
            <person name="Liu B."/>
            <person name="Hao Y."/>
            <person name="Liao X.Y."/>
            <person name="Jiang Y.T."/>
            <person name="Sun W.H."/>
            <person name="Chen J."/>
            <person name="Chen Y.Q."/>
            <person name="Ai Y."/>
            <person name="Zhai J.W."/>
            <person name="Wu S.S."/>
            <person name="Zhou Z."/>
            <person name="Hsiao Y.Y."/>
            <person name="Wu W.L."/>
            <person name="Chen Y.Y."/>
            <person name="Lin Y.F."/>
            <person name="Hsu J.L."/>
            <person name="Li C.Y."/>
            <person name="Wang Z.W."/>
            <person name="Zhao X."/>
            <person name="Zhong W.Y."/>
            <person name="Ma X.K."/>
            <person name="Ma L."/>
            <person name="Huang J."/>
            <person name="Chen G.Z."/>
            <person name="Huang M.Z."/>
            <person name="Huang L."/>
            <person name="Peng D.H."/>
            <person name="Luo Y.B."/>
            <person name="Zou S.Q."/>
            <person name="Chen S.P."/>
            <person name="Lan S."/>
            <person name="Tsai W.C."/>
            <person name="Van de Peer Y."/>
            <person name="Liu Z.J."/>
        </authorList>
    </citation>
    <scope>NUCLEOTIDE SEQUENCE [LARGE SCALE GENOMIC DNA]</scope>
    <source>
        <strain evidence="2">Lor287</strain>
    </source>
</reference>
<evidence type="ECO:0000313" key="2">
    <source>
        <dbReference type="EMBL" id="KAK8957634.1"/>
    </source>
</evidence>
<comment type="caution">
    <text evidence="2">The sequence shown here is derived from an EMBL/GenBank/DDBJ whole genome shotgun (WGS) entry which is preliminary data.</text>
</comment>
<dbReference type="PANTHER" id="PTHR45000">
    <property type="entry name" value="CHAPERONE DNAJ-DOMAIN SUPERFAMILY PROTEIN"/>
    <property type="match status" value="1"/>
</dbReference>
<accession>A0AAP0C4G5</accession>
<dbReference type="PANTHER" id="PTHR45000:SF5">
    <property type="entry name" value="CHAPERONE DNAJ-DOMAIN SUPERFAMILY PROTEIN"/>
    <property type="match status" value="1"/>
</dbReference>
<evidence type="ECO:0000256" key="1">
    <source>
        <dbReference type="SAM" id="MobiDB-lite"/>
    </source>
</evidence>
<dbReference type="Proteomes" id="UP001418222">
    <property type="component" value="Unassembled WGS sequence"/>
</dbReference>
<feature type="region of interest" description="Disordered" evidence="1">
    <location>
        <begin position="64"/>
        <end position="84"/>
    </location>
</feature>